<evidence type="ECO:0000256" key="1">
    <source>
        <dbReference type="SAM" id="Phobius"/>
    </source>
</evidence>
<reference evidence="2" key="1">
    <citation type="submission" date="2023-08" db="EMBL/GenBank/DDBJ databases">
        <authorList>
            <person name="Audoor S."/>
            <person name="Bilcke G."/>
        </authorList>
    </citation>
    <scope>NUCLEOTIDE SEQUENCE</scope>
</reference>
<comment type="caution">
    <text evidence="2">The sequence shown here is derived from an EMBL/GenBank/DDBJ whole genome shotgun (WGS) entry which is preliminary data.</text>
</comment>
<sequence>MSEEEDQEQPLSKQPPISQKSVVLCSMLMFRMGKEARKQTPVDHDLFNPYEPVPIPVLLQMALVFFSLMAVTMISQYLKHNSKVRDGLRQKLQSTFKMVRSTDAFVFCSALFG</sequence>
<feature type="transmembrane region" description="Helical" evidence="1">
    <location>
        <begin position="57"/>
        <end position="78"/>
    </location>
</feature>
<accession>A0AAD2G305</accession>
<organism evidence="2 3">
    <name type="scientific">Cylindrotheca closterium</name>
    <dbReference type="NCBI Taxonomy" id="2856"/>
    <lineage>
        <taxon>Eukaryota</taxon>
        <taxon>Sar</taxon>
        <taxon>Stramenopiles</taxon>
        <taxon>Ochrophyta</taxon>
        <taxon>Bacillariophyta</taxon>
        <taxon>Bacillariophyceae</taxon>
        <taxon>Bacillariophycidae</taxon>
        <taxon>Bacillariales</taxon>
        <taxon>Bacillariaceae</taxon>
        <taxon>Cylindrotheca</taxon>
    </lineage>
</organism>
<keyword evidence="1" id="KW-0812">Transmembrane</keyword>
<gene>
    <name evidence="2" type="ORF">CYCCA115_LOCUS18869</name>
</gene>
<evidence type="ECO:0000313" key="2">
    <source>
        <dbReference type="EMBL" id="CAJ1960738.1"/>
    </source>
</evidence>
<dbReference type="AlphaFoldDB" id="A0AAD2G305"/>
<proteinExistence type="predicted"/>
<keyword evidence="1" id="KW-0472">Membrane</keyword>
<protein>
    <submittedName>
        <fullName evidence="2">Uncharacterized protein</fullName>
    </submittedName>
</protein>
<name>A0AAD2G305_9STRA</name>
<dbReference type="Proteomes" id="UP001295423">
    <property type="component" value="Unassembled WGS sequence"/>
</dbReference>
<keyword evidence="3" id="KW-1185">Reference proteome</keyword>
<evidence type="ECO:0000313" key="3">
    <source>
        <dbReference type="Proteomes" id="UP001295423"/>
    </source>
</evidence>
<dbReference type="EMBL" id="CAKOGP040002069">
    <property type="protein sequence ID" value="CAJ1960738.1"/>
    <property type="molecule type" value="Genomic_DNA"/>
</dbReference>
<keyword evidence="1" id="KW-1133">Transmembrane helix</keyword>